<keyword evidence="1" id="KW-0472">Membrane</keyword>
<evidence type="ECO:0000313" key="3">
    <source>
        <dbReference type="Proteomes" id="UP000176451"/>
    </source>
</evidence>
<gene>
    <name evidence="2" type="ORF">A3F08_02790</name>
</gene>
<dbReference type="Proteomes" id="UP000176451">
    <property type="component" value="Unassembled WGS sequence"/>
</dbReference>
<keyword evidence="1" id="KW-0812">Transmembrane</keyword>
<reference evidence="2 3" key="1">
    <citation type="journal article" date="2016" name="Nat. Commun.">
        <title>Thousands of microbial genomes shed light on interconnected biogeochemical processes in an aquifer system.</title>
        <authorList>
            <person name="Anantharaman K."/>
            <person name="Brown C.T."/>
            <person name="Hug L.A."/>
            <person name="Sharon I."/>
            <person name="Castelle C.J."/>
            <person name="Probst A.J."/>
            <person name="Thomas B.C."/>
            <person name="Singh A."/>
            <person name="Wilkins M.J."/>
            <person name="Karaoz U."/>
            <person name="Brodie E.L."/>
            <person name="Williams K.H."/>
            <person name="Hubbard S.S."/>
            <person name="Banfield J.F."/>
        </authorList>
    </citation>
    <scope>NUCLEOTIDE SEQUENCE [LARGE SCALE GENOMIC DNA]</scope>
</reference>
<protein>
    <submittedName>
        <fullName evidence="2">Uncharacterized protein</fullName>
    </submittedName>
</protein>
<name>A0A1F5EDQ5_9BACT</name>
<feature type="transmembrane region" description="Helical" evidence="1">
    <location>
        <begin position="7"/>
        <end position="30"/>
    </location>
</feature>
<evidence type="ECO:0000313" key="2">
    <source>
        <dbReference type="EMBL" id="OGD65569.1"/>
    </source>
</evidence>
<sequence>MAIKEIFFLSFWISSAFIGGYVLCPILSNIGIQLNNQVETNILSLPLANYIYLIICVFAFVVWSISTFLCSFNLTAKLFKK</sequence>
<feature type="transmembrane region" description="Helical" evidence="1">
    <location>
        <begin position="50"/>
        <end position="74"/>
    </location>
</feature>
<proteinExistence type="predicted"/>
<accession>A0A1F5EDQ5</accession>
<keyword evidence="1" id="KW-1133">Transmembrane helix</keyword>
<evidence type="ECO:0000256" key="1">
    <source>
        <dbReference type="SAM" id="Phobius"/>
    </source>
</evidence>
<dbReference type="EMBL" id="MEZV01000056">
    <property type="protein sequence ID" value="OGD65569.1"/>
    <property type="molecule type" value="Genomic_DNA"/>
</dbReference>
<dbReference type="AlphaFoldDB" id="A0A1F5EDQ5"/>
<dbReference type="STRING" id="1797469.A3F08_02790"/>
<organism evidence="2 3">
    <name type="scientific">Candidatus Berkelbacteria bacterium RIFCSPHIGHO2_12_FULL_36_9</name>
    <dbReference type="NCBI Taxonomy" id="1797469"/>
    <lineage>
        <taxon>Bacteria</taxon>
        <taxon>Candidatus Berkelbacteria</taxon>
    </lineage>
</organism>
<comment type="caution">
    <text evidence="2">The sequence shown here is derived from an EMBL/GenBank/DDBJ whole genome shotgun (WGS) entry which is preliminary data.</text>
</comment>